<keyword evidence="4" id="KW-0812">Transmembrane</keyword>
<name>A0A7X3IDS1_9BACL</name>
<dbReference type="InterPro" id="IPR025997">
    <property type="entry name" value="SBP_2_dom"/>
</dbReference>
<accession>A0A7X3IDS1</accession>
<evidence type="ECO:0000256" key="4">
    <source>
        <dbReference type="SAM" id="Phobius"/>
    </source>
</evidence>
<dbReference type="PANTHER" id="PTHR46847:SF1">
    <property type="entry name" value="D-ALLOSE-BINDING PERIPLASMIC PROTEIN-RELATED"/>
    <property type="match status" value="1"/>
</dbReference>
<dbReference type="SUPFAM" id="SSF53822">
    <property type="entry name" value="Periplasmic binding protein-like I"/>
    <property type="match status" value="1"/>
</dbReference>
<evidence type="ECO:0000256" key="2">
    <source>
        <dbReference type="ARBA" id="ARBA00007639"/>
    </source>
</evidence>
<proteinExistence type="inferred from homology"/>
<dbReference type="GO" id="GO:0030313">
    <property type="term" value="C:cell envelope"/>
    <property type="evidence" value="ECO:0007669"/>
    <property type="project" value="UniProtKB-SubCell"/>
</dbReference>
<feature type="domain" description="Periplasmic binding protein" evidence="5">
    <location>
        <begin position="44"/>
        <end position="294"/>
    </location>
</feature>
<dbReference type="EMBL" id="WUBI01000001">
    <property type="protein sequence ID" value="MWV42054.1"/>
    <property type="molecule type" value="Genomic_DNA"/>
</dbReference>
<evidence type="ECO:0000313" key="7">
    <source>
        <dbReference type="Proteomes" id="UP000460318"/>
    </source>
</evidence>
<dbReference type="InterPro" id="IPR028082">
    <property type="entry name" value="Peripla_BP_I"/>
</dbReference>
<keyword evidence="3" id="KW-0732">Signal</keyword>
<comment type="caution">
    <text evidence="6">The sequence shown here is derived from an EMBL/GenBank/DDBJ whole genome shotgun (WGS) entry which is preliminary data.</text>
</comment>
<dbReference type="PROSITE" id="PS51257">
    <property type="entry name" value="PROKAR_LIPOPROTEIN"/>
    <property type="match status" value="1"/>
</dbReference>
<dbReference type="Gene3D" id="3.40.50.2300">
    <property type="match status" value="2"/>
</dbReference>
<dbReference type="GO" id="GO:0030246">
    <property type="term" value="F:carbohydrate binding"/>
    <property type="evidence" value="ECO:0007669"/>
    <property type="project" value="UniProtKB-ARBA"/>
</dbReference>
<keyword evidence="4" id="KW-0472">Membrane</keyword>
<dbReference type="Proteomes" id="UP000460318">
    <property type="component" value="Unassembled WGS sequence"/>
</dbReference>
<dbReference type="CDD" id="cd20006">
    <property type="entry name" value="PBP1_ABC_sugar_binding-like"/>
    <property type="match status" value="1"/>
</dbReference>
<evidence type="ECO:0000313" key="6">
    <source>
        <dbReference type="EMBL" id="MWV42054.1"/>
    </source>
</evidence>
<comment type="similarity">
    <text evidence="2">Belongs to the bacterial solute-binding protein 2 family.</text>
</comment>
<keyword evidence="4" id="KW-1133">Transmembrane helix</keyword>
<dbReference type="PANTHER" id="PTHR46847">
    <property type="entry name" value="D-ALLOSE-BINDING PERIPLASMIC PROTEIN-RELATED"/>
    <property type="match status" value="1"/>
</dbReference>
<dbReference type="RefSeq" id="WP_160495690.1">
    <property type="nucleotide sequence ID" value="NZ_WUBI01000001.1"/>
</dbReference>
<protein>
    <submittedName>
        <fullName evidence="6">Substrate-binding domain-containing protein</fullName>
    </submittedName>
</protein>
<feature type="transmembrane region" description="Helical" evidence="4">
    <location>
        <begin position="12"/>
        <end position="34"/>
    </location>
</feature>
<comment type="subcellular location">
    <subcellularLocation>
        <location evidence="1">Cell envelope</location>
    </subcellularLocation>
</comment>
<evidence type="ECO:0000256" key="1">
    <source>
        <dbReference type="ARBA" id="ARBA00004196"/>
    </source>
</evidence>
<reference evidence="6 7" key="1">
    <citation type="submission" date="2019-12" db="EMBL/GenBank/DDBJ databases">
        <title>Paenibacillus sp. nov., an endophytic bacterium isolated from the stem of Dendrobium.</title>
        <authorList>
            <person name="Zhao R."/>
        </authorList>
    </citation>
    <scope>NUCLEOTIDE SEQUENCE [LARGE SCALE GENOMIC DNA]</scope>
    <source>
        <strain evidence="6 7">HJL G12</strain>
    </source>
</reference>
<evidence type="ECO:0000259" key="5">
    <source>
        <dbReference type="Pfam" id="PF13407"/>
    </source>
</evidence>
<sequence length="328" mass="36406">MTRIRAVRLRVYLMLALTVMLASCGGGAPSLYVLEKPKNVDMIVKMNHGDFWKTVKMGAEVAAKEYNVNLTFKAPQNESDIDEQVRLMEESIQSNADAIILSASDYMGLAQVTDRAAYYKIPVISMDSEVASARIKLFVGTNNYEAGQKAAKRLIDLIGPESRIGVMNFVKGAKNADEREEGFMDYVARYPGVEVVDIEYCESDEQLARQLTRNMMTKHPDINGIVALNEVASIGTAEEIQASGYGGKVKIITFDSTAKVMEMLQEGIVQATVVQNPFNNGYLAVQYAVQVMEGIELDDERIDTESRLIDLGNMLQSDNQKLLFPFVK</sequence>
<keyword evidence="7" id="KW-1185">Reference proteome</keyword>
<dbReference type="Pfam" id="PF13407">
    <property type="entry name" value="Peripla_BP_4"/>
    <property type="match status" value="1"/>
</dbReference>
<evidence type="ECO:0000256" key="3">
    <source>
        <dbReference type="ARBA" id="ARBA00022729"/>
    </source>
</evidence>
<organism evidence="6 7">
    <name type="scientific">Paenibacillus dendrobii</name>
    <dbReference type="NCBI Taxonomy" id="2691084"/>
    <lineage>
        <taxon>Bacteria</taxon>
        <taxon>Bacillati</taxon>
        <taxon>Bacillota</taxon>
        <taxon>Bacilli</taxon>
        <taxon>Bacillales</taxon>
        <taxon>Paenibacillaceae</taxon>
        <taxon>Paenibacillus</taxon>
    </lineage>
</organism>
<dbReference type="AlphaFoldDB" id="A0A7X3IDS1"/>
<gene>
    <name evidence="6" type="ORF">GRF59_00290</name>
</gene>